<protein>
    <submittedName>
        <fullName evidence="1">Uncharacterized protein</fullName>
    </submittedName>
</protein>
<dbReference type="OrthoDB" id="5650038at2"/>
<sequence length="484" mass="56239">MADKKVSINFLVNNHARIKARLKYEIKFLENRLHKAMGDGKHVRLKTQDAAQLSSELAIKYSELASLLQVDVKIKPKGDLRVLENNPSRYYVVIQTLKQQLSRNLSLSEELMIIHKLENYYKYLQQQLNGLQPQSIEISQRSLTGKLKAILNVNGSVEWLHAIVDLANDVGENLISCFGLISQLNQQELLGLAQYYEKSDVIFLIASLFYYKQQPHKLFKQTLHPEKLASVKNRLFMLYQFIESLHENLFHHLKQQGIAIHDYLFHEEEMPAGIKIEAEQNANVIISALKEWRLMSHAQSDEIFLANKINDLFRCYKFWFNPNRLIDTAMTLNQLSLKHTNGQAGNFNKFCLFMQELFQRLSTTDCLDLYGYFSNKDSSYLMQILSALLHDEQVISIPIPNQQQKYALERVYKTLATIMEALREELGRRHVLTEAYHHIHERKPLKPGHRNLNAIIHIMNLYCDSAVLENKTIEALFKEMGTHT</sequence>
<dbReference type="AlphaFoldDB" id="A0A0W0VFU0"/>
<accession>A0A0W0VFU0</accession>
<dbReference type="EMBL" id="LNYJ01000004">
    <property type="protein sequence ID" value="KTD18662.1"/>
    <property type="molecule type" value="Genomic_DNA"/>
</dbReference>
<gene>
    <name evidence="1" type="ORF">Ljor_0326</name>
</gene>
<organism evidence="1 2">
    <name type="scientific">Legionella jordanis</name>
    <dbReference type="NCBI Taxonomy" id="456"/>
    <lineage>
        <taxon>Bacteria</taxon>
        <taxon>Pseudomonadati</taxon>
        <taxon>Pseudomonadota</taxon>
        <taxon>Gammaproteobacteria</taxon>
        <taxon>Legionellales</taxon>
        <taxon>Legionellaceae</taxon>
        <taxon>Legionella</taxon>
    </lineage>
</organism>
<name>A0A0W0VFU0_9GAMM</name>
<evidence type="ECO:0000313" key="2">
    <source>
        <dbReference type="Proteomes" id="UP000055035"/>
    </source>
</evidence>
<evidence type="ECO:0000313" key="1">
    <source>
        <dbReference type="EMBL" id="KTD18662.1"/>
    </source>
</evidence>
<dbReference type="Proteomes" id="UP000055035">
    <property type="component" value="Unassembled WGS sequence"/>
</dbReference>
<dbReference type="RefSeq" id="WP_058469908.1">
    <property type="nucleotide sequence ID" value="NZ_CAAAIC010000011.1"/>
</dbReference>
<comment type="caution">
    <text evidence="1">The sequence shown here is derived from an EMBL/GenBank/DDBJ whole genome shotgun (WGS) entry which is preliminary data.</text>
</comment>
<proteinExistence type="predicted"/>
<keyword evidence="2" id="KW-1185">Reference proteome</keyword>
<reference evidence="1 2" key="1">
    <citation type="submission" date="2015-11" db="EMBL/GenBank/DDBJ databases">
        <title>Genomic analysis of 38 Legionella species identifies large and diverse effector repertoires.</title>
        <authorList>
            <person name="Burstein D."/>
            <person name="Amaro F."/>
            <person name="Zusman T."/>
            <person name="Lifshitz Z."/>
            <person name="Cohen O."/>
            <person name="Gilbert J.A."/>
            <person name="Pupko T."/>
            <person name="Shuman H.A."/>
            <person name="Segal G."/>
        </authorList>
    </citation>
    <scope>NUCLEOTIDE SEQUENCE [LARGE SCALE GENOMIC DNA]</scope>
    <source>
        <strain evidence="1 2">BL-540</strain>
    </source>
</reference>